<dbReference type="Pfam" id="PF07727">
    <property type="entry name" value="RVT_2"/>
    <property type="match status" value="1"/>
</dbReference>
<sequence length="275" mass="31450">MTSKEDAKNLGYSEVNLLNETDQGLLSEYIDMEPIVGMDKNQELKLSMNSDSFGLTATDNKRERNLDPTVQEALVGPDKRLWEEAMQKELEGLEAMGTWKVKTDANLVPTKFKVRLVARGFTQREGVDYTKIFAPIVPIQSIRGVLAVVAVQDWEIDSVNIKQAYLNSNLHHDIYLKLLIRTKAPPGKENEITVITAYIDDMLIASPSHKEVDRTKKEIMNKWGMEDNGKIKEFLSIKITWDRAQRSISLDLMAYIKAMVSKWLQRMTEKSWVPM</sequence>
<dbReference type="eggNOG" id="KOG0017">
    <property type="taxonomic scope" value="Eukaryota"/>
</dbReference>
<dbReference type="Proteomes" id="UP000006174">
    <property type="component" value="Unassembled WGS sequence"/>
</dbReference>
<evidence type="ECO:0000313" key="3">
    <source>
        <dbReference type="Proteomes" id="UP000006174"/>
    </source>
</evidence>
<comment type="caution">
    <text evidence="2">The sequence shown here is derived from an EMBL/GenBank/DDBJ whole genome shotgun (WGS) entry which is preliminary data.</text>
</comment>
<dbReference type="EMBL" id="CAGI01000138">
    <property type="protein sequence ID" value="CCF48868.1"/>
    <property type="molecule type" value="Genomic_DNA"/>
</dbReference>
<evidence type="ECO:0000313" key="2">
    <source>
        <dbReference type="EMBL" id="CCF48868.1"/>
    </source>
</evidence>
<dbReference type="InterPro" id="IPR013103">
    <property type="entry name" value="RVT_2"/>
</dbReference>
<evidence type="ECO:0000259" key="1">
    <source>
        <dbReference type="Pfam" id="PF07727"/>
    </source>
</evidence>
<keyword evidence="3" id="KW-1185">Reference proteome</keyword>
<feature type="domain" description="Reverse transcriptase Ty1/copia-type" evidence="1">
    <location>
        <begin position="99"/>
        <end position="190"/>
    </location>
</feature>
<gene>
    <name evidence="2" type="ORF">UHOR_13433</name>
</gene>
<accession>I2FPM5</accession>
<organism evidence="2 3">
    <name type="scientific">Ustilago hordei</name>
    <name type="common">Barley covered smut fungus</name>
    <dbReference type="NCBI Taxonomy" id="120017"/>
    <lineage>
        <taxon>Eukaryota</taxon>
        <taxon>Fungi</taxon>
        <taxon>Dikarya</taxon>
        <taxon>Basidiomycota</taxon>
        <taxon>Ustilaginomycotina</taxon>
        <taxon>Ustilaginomycetes</taxon>
        <taxon>Ustilaginales</taxon>
        <taxon>Ustilaginaceae</taxon>
        <taxon>Ustilago</taxon>
    </lineage>
</organism>
<dbReference type="InterPro" id="IPR043502">
    <property type="entry name" value="DNA/RNA_pol_sf"/>
</dbReference>
<dbReference type="OrthoDB" id="3344688at2759"/>
<name>I2FPM5_USTHO</name>
<reference evidence="2 3" key="1">
    <citation type="journal article" date="2012" name="Plant Cell">
        <title>Genome comparison of barley and maize smut fungi reveals targeted loss of RNA silencing components and species-specific presence of transposable elements.</title>
        <authorList>
            <person name="Laurie J.D."/>
            <person name="Ali S."/>
            <person name="Linning R."/>
            <person name="Mannhaupt G."/>
            <person name="Wong P."/>
            <person name="Gueldener U."/>
            <person name="Muensterkoetter M."/>
            <person name="Moore R."/>
            <person name="Kahmann R."/>
            <person name="Bakkeren G."/>
            <person name="Schirawski J."/>
        </authorList>
    </citation>
    <scope>NUCLEOTIDE SEQUENCE [LARGE SCALE GENOMIC DNA]</scope>
    <source>
        <strain evidence="3">Uh4875-4</strain>
    </source>
</reference>
<dbReference type="AlphaFoldDB" id="I2FPM5"/>
<protein>
    <recommendedName>
        <fullName evidence="1">Reverse transcriptase Ty1/copia-type domain-containing protein</fullName>
    </recommendedName>
</protein>
<dbReference type="STRING" id="1128400.I2FPM5"/>
<dbReference type="SUPFAM" id="SSF56672">
    <property type="entry name" value="DNA/RNA polymerases"/>
    <property type="match status" value="1"/>
</dbReference>
<dbReference type="HOGENOM" id="CLU_001650_21_5_1"/>
<proteinExistence type="predicted"/>